<dbReference type="AlphaFoldDB" id="A0A5J4ZTC3"/>
<sequence>MGSLAHSWFAENRQSSEIQSALRYIFFSHLSIFIYLYRVIFEKSFVYLLQLYYFFQCQKLTGKLSNPR</sequence>
<evidence type="ECO:0000256" key="1">
    <source>
        <dbReference type="SAM" id="Phobius"/>
    </source>
</evidence>
<name>A0A5J4ZTC3_9ASTE</name>
<keyword evidence="1" id="KW-0812">Transmembrane</keyword>
<dbReference type="EMBL" id="CM018049">
    <property type="protein sequence ID" value="KAA8520642.1"/>
    <property type="molecule type" value="Genomic_DNA"/>
</dbReference>
<keyword evidence="1" id="KW-1133">Transmembrane helix</keyword>
<dbReference type="Proteomes" id="UP000325577">
    <property type="component" value="Linkage Group LG6"/>
</dbReference>
<protein>
    <submittedName>
        <fullName evidence="2">Uncharacterized protein</fullName>
    </submittedName>
</protein>
<reference evidence="2 3" key="1">
    <citation type="submission" date="2019-09" db="EMBL/GenBank/DDBJ databases">
        <title>A chromosome-level genome assembly of the Chinese tupelo Nyssa sinensis.</title>
        <authorList>
            <person name="Yang X."/>
            <person name="Kang M."/>
            <person name="Yang Y."/>
            <person name="Xiong H."/>
            <person name="Wang M."/>
            <person name="Zhang Z."/>
            <person name="Wang Z."/>
            <person name="Wu H."/>
            <person name="Ma T."/>
            <person name="Liu J."/>
            <person name="Xi Z."/>
        </authorList>
    </citation>
    <scope>NUCLEOTIDE SEQUENCE [LARGE SCALE GENOMIC DNA]</scope>
    <source>
        <strain evidence="2">J267</strain>
        <tissue evidence="2">Leaf</tissue>
    </source>
</reference>
<feature type="transmembrane region" description="Helical" evidence="1">
    <location>
        <begin position="21"/>
        <end position="41"/>
    </location>
</feature>
<accession>A0A5J4ZTC3</accession>
<gene>
    <name evidence="2" type="ORF">F0562_014898</name>
</gene>
<organism evidence="2 3">
    <name type="scientific">Nyssa sinensis</name>
    <dbReference type="NCBI Taxonomy" id="561372"/>
    <lineage>
        <taxon>Eukaryota</taxon>
        <taxon>Viridiplantae</taxon>
        <taxon>Streptophyta</taxon>
        <taxon>Embryophyta</taxon>
        <taxon>Tracheophyta</taxon>
        <taxon>Spermatophyta</taxon>
        <taxon>Magnoliopsida</taxon>
        <taxon>eudicotyledons</taxon>
        <taxon>Gunneridae</taxon>
        <taxon>Pentapetalae</taxon>
        <taxon>asterids</taxon>
        <taxon>Cornales</taxon>
        <taxon>Nyssaceae</taxon>
        <taxon>Nyssa</taxon>
    </lineage>
</organism>
<evidence type="ECO:0000313" key="3">
    <source>
        <dbReference type="Proteomes" id="UP000325577"/>
    </source>
</evidence>
<evidence type="ECO:0000313" key="2">
    <source>
        <dbReference type="EMBL" id="KAA8520642.1"/>
    </source>
</evidence>
<keyword evidence="1" id="KW-0472">Membrane</keyword>
<keyword evidence="3" id="KW-1185">Reference proteome</keyword>
<proteinExistence type="predicted"/>